<dbReference type="Pfam" id="PF03659">
    <property type="entry name" value="Glyco_hydro_71"/>
    <property type="match status" value="1"/>
</dbReference>
<dbReference type="Gene3D" id="3.20.20.80">
    <property type="entry name" value="Glycosidases"/>
    <property type="match status" value="1"/>
</dbReference>
<sequence length="1416" mass="152130">MMQLQFAPFVFLTTLVTANLLTPQPSPTDYYRLIADKSNQTLLLQSNSSQSPFLSGETATTRLVNTTWSHGTGTIAPDTSDPLETTTSILSISKNQSDGQNFTASSRITQAPYNKTFTPTGPYTGISPSGTPRSALSFNETYNYHSLNITIAQKLNDSDIYKSPTSLNRTSPYDIQTSTSSLAPKETELPFIFKKQNETYTYSWKNKSSHINQTFMTPSRNLSSATVSRLSASLVATKGPRMVFAHFMVGNVKSWGQADWSKDIRLAQDAHIDAFALNIASGEANNEDSLRNAFAAAESLGFKLAFSLDYAGGGPWAKNTVIDMIKRYGASPSYYHYNGQPFVSTFEGPGSSDDWHEIKSATGCFFIPSWSSLGAKDAVAESSGVADGLFSWAAWPWGNTDSNTYIDASYRQFLGGKPLMMPVSPWFYTNLPQWHKNWIWRGDDLWFDRWEEVMFVQPEFVQIITWNDFGESHYIGPLDDRQYEAFASAPYNYATNMPHDGWRLFLPYVIDTYKSGKGSITREGLVSWYRLNRGTCSNGGTTGNTASQLQLEFDPSQVVQDKIFYSALLTKTASVRVTIGGFVITPSQPWENTPIDGIGIYHGSVATGGRAGTVIVEVYRSGQTVALMTGASITDSCHNGLENYNAWVGSATGGSVSATSPSLSLAQQDCIKGVGAGNFNGLCDFTCYYGYCPVAACVCTALGKANTKPTSTGVKGFPAQGLDVTYEGLCDFACNLGYCPPSACGTVKYPLIIPTVSPFTPPGCTSGVGDGNLGGLCSFACNFGHCPIHSCKCTSTGPLNTLPAFQNVGGYPKQGLDVELYRSLCEFSCTHGYCPSDACYSIVSGGGGAGGGGESSGIVYIDPVIFLKPSPEVGCIPPCTLVFPSSTMRSATVINFLPIQTSLVVGGSTFSSLTPKPIVTSVMSFFDMPIPAGSTSLNFALTSSFQPRPLVITVGIITTTVYFLPFTAPAGRVTKPSSFVYSLGTTVYVSGGSSQTFSEAQFTDLRTITAPTKITTTLVDTSSGASKSEPSTTIIPFWVQVGGFYWSPIPLPKPTPFKIPTIPEFPPIPTPPCFKLFDIFSIDCPPDKGKPTTTFISAAPTPTCTSGCGTRCTANCDTTGTAESTECQKQTVTDYWVSCSADSCKTTRSAIVTGCEVTASATTTGAYCPVGFNVSPDDDQGDDGAGFTRGVTMTTVTDADSVLLGGKTYTVSGSIVVIDGTTLTIPDVTTPRTTTIGGKVITILPGSTHTNQVPSLTTSTIFTTTRTTTVTAAPPSATQIWNVEIYAVNDFLTSGETTQAFWSWEIYDRLETLNVCDLNPFLHKDISGTTGVYKSPPTIDTTFDISVYNGCKYIADTSDPKSSGYLDCGPGSEIVPCVAYDGDPRTNYIDCSGPRYITERFFYPRVHCRHNILVNG</sequence>
<organism evidence="2 3">
    <name type="scientific">Phlyctema vagabunda</name>
    <dbReference type="NCBI Taxonomy" id="108571"/>
    <lineage>
        <taxon>Eukaryota</taxon>
        <taxon>Fungi</taxon>
        <taxon>Dikarya</taxon>
        <taxon>Ascomycota</taxon>
        <taxon>Pezizomycotina</taxon>
        <taxon>Leotiomycetes</taxon>
        <taxon>Helotiales</taxon>
        <taxon>Dermateaceae</taxon>
        <taxon>Phlyctema</taxon>
    </lineage>
</organism>
<feature type="signal peptide" evidence="1">
    <location>
        <begin position="1"/>
        <end position="18"/>
    </location>
</feature>
<evidence type="ECO:0000313" key="2">
    <source>
        <dbReference type="EMBL" id="KAL3428483.1"/>
    </source>
</evidence>
<evidence type="ECO:0000313" key="3">
    <source>
        <dbReference type="Proteomes" id="UP001629113"/>
    </source>
</evidence>
<accession>A0ABR4PZ41</accession>
<dbReference type="InterPro" id="IPR005197">
    <property type="entry name" value="Glyco_hydro_71"/>
</dbReference>
<keyword evidence="3" id="KW-1185">Reference proteome</keyword>
<reference evidence="2 3" key="1">
    <citation type="submission" date="2024-06" db="EMBL/GenBank/DDBJ databases">
        <title>Complete genome of Phlyctema vagabunda strain 19-DSS-EL-015.</title>
        <authorList>
            <person name="Fiorenzani C."/>
        </authorList>
    </citation>
    <scope>NUCLEOTIDE SEQUENCE [LARGE SCALE GENOMIC DNA]</scope>
    <source>
        <strain evidence="2 3">19-DSS-EL-015</strain>
    </source>
</reference>
<protein>
    <submittedName>
        <fullName evidence="2">Mutanase</fullName>
    </submittedName>
</protein>
<dbReference type="EMBL" id="JBFCZG010000001">
    <property type="protein sequence ID" value="KAL3428483.1"/>
    <property type="molecule type" value="Genomic_DNA"/>
</dbReference>
<feature type="chain" id="PRO_5046263879" evidence="1">
    <location>
        <begin position="19"/>
        <end position="1416"/>
    </location>
</feature>
<dbReference type="Proteomes" id="UP001629113">
    <property type="component" value="Unassembled WGS sequence"/>
</dbReference>
<name>A0ABR4PZ41_9HELO</name>
<keyword evidence="1" id="KW-0732">Signal</keyword>
<comment type="caution">
    <text evidence="2">The sequence shown here is derived from an EMBL/GenBank/DDBJ whole genome shotgun (WGS) entry which is preliminary data.</text>
</comment>
<dbReference type="CDD" id="cd11577">
    <property type="entry name" value="GH71"/>
    <property type="match status" value="1"/>
</dbReference>
<evidence type="ECO:0000256" key="1">
    <source>
        <dbReference type="SAM" id="SignalP"/>
    </source>
</evidence>
<proteinExistence type="predicted"/>
<gene>
    <name evidence="2" type="ORF">PVAG01_01992</name>
</gene>